<dbReference type="EMBL" id="LC535008">
    <property type="protein sequence ID" value="BCD33703.1"/>
    <property type="molecule type" value="Genomic_DNA"/>
</dbReference>
<gene>
    <name evidence="2" type="primary">orf35</name>
</gene>
<feature type="region of interest" description="Disordered" evidence="1">
    <location>
        <begin position="1"/>
        <end position="26"/>
    </location>
</feature>
<evidence type="ECO:0000313" key="2">
    <source>
        <dbReference type="EMBL" id="BCD33703.1"/>
    </source>
</evidence>
<proteinExistence type="predicted"/>
<organism evidence="2">
    <name type="scientific">Streptomyces violaceusniger</name>
    <dbReference type="NCBI Taxonomy" id="68280"/>
    <lineage>
        <taxon>Bacteria</taxon>
        <taxon>Bacillati</taxon>
        <taxon>Actinomycetota</taxon>
        <taxon>Actinomycetes</taxon>
        <taxon>Kitasatosporales</taxon>
        <taxon>Streptomycetaceae</taxon>
        <taxon>Streptomyces</taxon>
        <taxon>Streptomyces violaceusniger group</taxon>
    </lineage>
</organism>
<evidence type="ECO:0000256" key="1">
    <source>
        <dbReference type="SAM" id="MobiDB-lite"/>
    </source>
</evidence>
<protein>
    <submittedName>
        <fullName evidence="2">Uncharacterized protein</fullName>
    </submittedName>
</protein>
<name>A0A6F8Z2B1_STRVO</name>
<reference evidence="2" key="1">
    <citation type="submission" date="2020-03" db="EMBL/GenBank/DDBJ databases">
        <title>Biosynthetic gene cluster for putative Q6402A.</title>
        <authorList>
            <person name="Maruyama C."/>
        </authorList>
    </citation>
    <scope>NUCLEOTIDE SEQUENCE</scope>
    <source>
        <strain evidence="2">4521-SVS3</strain>
    </source>
</reference>
<accession>A0A6F8Z2B1</accession>
<dbReference type="AlphaFoldDB" id="A0A6F8Z2B1"/>
<sequence>MRLYTHRGTGESAREHAATDDTWDDEPGYTKISLGPAAGHAGNSFARLELDCASYVDGSFVLDILINYYDVHDEDVPNGKRGDFAALAAEALRYSAGKQGLNCKGGAELPQGAPVLG</sequence>
<feature type="compositionally biased region" description="Basic and acidic residues" evidence="1">
    <location>
        <begin position="8"/>
        <end position="19"/>
    </location>
</feature>